<dbReference type="GO" id="GO:0006508">
    <property type="term" value="P:proteolysis"/>
    <property type="evidence" value="ECO:0007669"/>
    <property type="project" value="UniProtKB-KW"/>
</dbReference>
<dbReference type="GO" id="GO:0005615">
    <property type="term" value="C:extracellular space"/>
    <property type="evidence" value="ECO:0007669"/>
    <property type="project" value="TreeGrafter"/>
</dbReference>
<comment type="cofactor">
    <cofactor evidence="1">
        <name>Zn(2+)</name>
        <dbReference type="ChEBI" id="CHEBI:29105"/>
    </cofactor>
</comment>
<dbReference type="PRINTS" id="PR00765">
    <property type="entry name" value="CRBOXYPTASEA"/>
</dbReference>
<dbReference type="InterPro" id="IPR000834">
    <property type="entry name" value="Peptidase_M14"/>
</dbReference>
<evidence type="ECO:0000313" key="11">
    <source>
        <dbReference type="EMBL" id="AHD04974.1"/>
    </source>
</evidence>
<dbReference type="Pfam" id="PF00246">
    <property type="entry name" value="Peptidase_M14"/>
    <property type="match status" value="1"/>
</dbReference>
<dbReference type="Gene3D" id="3.40.630.10">
    <property type="entry name" value="Zn peptidases"/>
    <property type="match status" value="1"/>
</dbReference>
<dbReference type="eggNOG" id="COG2866">
    <property type="taxonomic scope" value="Bacteria"/>
</dbReference>
<dbReference type="SUPFAM" id="SSF54106">
    <property type="entry name" value="LysM domain"/>
    <property type="match status" value="2"/>
</dbReference>
<keyword evidence="12" id="KW-1185">Reference proteome</keyword>
<dbReference type="KEGG" id="plv:ERIC2_c11410"/>
<evidence type="ECO:0000256" key="1">
    <source>
        <dbReference type="ARBA" id="ARBA00001947"/>
    </source>
</evidence>
<feature type="domain" description="LysM" evidence="9">
    <location>
        <begin position="12"/>
        <end position="57"/>
    </location>
</feature>
<feature type="region of interest" description="Disordered" evidence="8">
    <location>
        <begin position="275"/>
        <end position="295"/>
    </location>
</feature>
<dbReference type="GO" id="GO:0004181">
    <property type="term" value="F:metallocarboxypeptidase activity"/>
    <property type="evidence" value="ECO:0007669"/>
    <property type="project" value="InterPro"/>
</dbReference>
<dbReference type="GO" id="GO:0008270">
    <property type="term" value="F:zinc ion binding"/>
    <property type="evidence" value="ECO:0007669"/>
    <property type="project" value="InterPro"/>
</dbReference>
<dbReference type="eggNOG" id="COG1388">
    <property type="taxonomic scope" value="Bacteria"/>
</dbReference>
<feature type="active site" description="Proton donor/acceptor" evidence="7">
    <location>
        <position position="379"/>
    </location>
</feature>
<comment type="similarity">
    <text evidence="2 7">Belongs to the peptidase M14 family.</text>
</comment>
<evidence type="ECO:0000256" key="3">
    <source>
        <dbReference type="ARBA" id="ARBA00022670"/>
    </source>
</evidence>
<dbReference type="CDD" id="cd06229">
    <property type="entry name" value="M14_Endopeptidase_I"/>
    <property type="match status" value="1"/>
</dbReference>
<dbReference type="InterPro" id="IPR036779">
    <property type="entry name" value="LysM_dom_sf"/>
</dbReference>
<dbReference type="InterPro" id="IPR018392">
    <property type="entry name" value="LysM"/>
</dbReference>
<dbReference type="AlphaFoldDB" id="V9W4V2"/>
<gene>
    <name evidence="11" type="ORF">ERIC2_c11410</name>
</gene>
<dbReference type="SUPFAM" id="SSF53187">
    <property type="entry name" value="Zn-dependent exopeptidases"/>
    <property type="match status" value="1"/>
</dbReference>
<name>V9W4V2_9BACL</name>
<accession>V9W4V2</accession>
<evidence type="ECO:0000259" key="9">
    <source>
        <dbReference type="PROSITE" id="PS51782"/>
    </source>
</evidence>
<dbReference type="CDD" id="cd00118">
    <property type="entry name" value="LysM"/>
    <property type="match status" value="2"/>
</dbReference>
<keyword evidence="4 11" id="KW-0378">Hydrolase</keyword>
<dbReference type="EMBL" id="CP003355">
    <property type="protein sequence ID" value="AHD04974.1"/>
    <property type="molecule type" value="Genomic_DNA"/>
</dbReference>
<keyword evidence="6" id="KW-0482">Metalloprotease</keyword>
<dbReference type="InterPro" id="IPR034274">
    <property type="entry name" value="ENP1_M14_CPD"/>
</dbReference>
<dbReference type="PANTHER" id="PTHR11705">
    <property type="entry name" value="PROTEASE FAMILY M14 CARBOXYPEPTIDASE A,B"/>
    <property type="match status" value="1"/>
</dbReference>
<evidence type="ECO:0000313" key="12">
    <source>
        <dbReference type="Proteomes" id="UP000029431"/>
    </source>
</evidence>
<evidence type="ECO:0000256" key="4">
    <source>
        <dbReference type="ARBA" id="ARBA00022801"/>
    </source>
</evidence>
<dbReference type="PANTHER" id="PTHR11705:SF143">
    <property type="entry name" value="SLL0236 PROTEIN"/>
    <property type="match status" value="1"/>
</dbReference>
<evidence type="ECO:0000256" key="2">
    <source>
        <dbReference type="ARBA" id="ARBA00005988"/>
    </source>
</evidence>
<dbReference type="PROSITE" id="PS51782">
    <property type="entry name" value="LYSM"/>
    <property type="match status" value="2"/>
</dbReference>
<keyword evidence="3" id="KW-0645">Protease</keyword>
<dbReference type="PATRIC" id="fig|697284.3.peg.1071"/>
<feature type="domain" description="Peptidase M14" evidence="10">
    <location>
        <begin position="120"/>
        <end position="409"/>
    </location>
</feature>
<dbReference type="PROSITE" id="PS52035">
    <property type="entry name" value="PEPTIDASE_M14"/>
    <property type="match status" value="1"/>
</dbReference>
<sequence length="409" mass="46856">MQKPVGGTSMSFRYVVQEGDTWHRIARIHAVNLSSLTSMNPGIKETEYLVPGEVIQIPRQTNREYVVQPKETPLVIARRFGIPLEKLIEVNDGIDMKQLRPGSKIDLPAGIQNRIVRMDLEYGYKELLEDLDQFKQRYSFVEETCIGRSVMGKKIPAIRLGSGPRNLHINASFHANEWITSLVLMAFMEDCCEAHRRQEKLYGKDITSLFHGVTLFVVPMVNPDGVQLVQEGITASHPFYEEILRINQGSFYFRRWKANIRGVDLNDQFPAHWEEEKKRRGAESPSMRDYPGENPLTEPEAIAIAEYTEKNCFDAVVALHTQGQEIYWNYRDYEPKESEKWAERLSSVSGYRSVRLSGSDAGYKDWFIQTFRKPGFTVEAGLGINPLPLWQTHQIKDEIAAILLELMSG</sequence>
<evidence type="ECO:0000256" key="7">
    <source>
        <dbReference type="PROSITE-ProRule" id="PRU01379"/>
    </source>
</evidence>
<dbReference type="HOGENOM" id="CLU_050685_0_0_9"/>
<evidence type="ECO:0000259" key="10">
    <source>
        <dbReference type="PROSITE" id="PS52035"/>
    </source>
</evidence>
<dbReference type="SMART" id="SM00631">
    <property type="entry name" value="Zn_pept"/>
    <property type="match status" value="1"/>
</dbReference>
<dbReference type="Pfam" id="PF01476">
    <property type="entry name" value="LysM"/>
    <property type="match status" value="2"/>
</dbReference>
<dbReference type="Gene3D" id="3.10.350.10">
    <property type="entry name" value="LysM domain"/>
    <property type="match status" value="2"/>
</dbReference>
<evidence type="ECO:0000256" key="5">
    <source>
        <dbReference type="ARBA" id="ARBA00022833"/>
    </source>
</evidence>
<feature type="domain" description="LysM" evidence="9">
    <location>
        <begin position="63"/>
        <end position="107"/>
    </location>
</feature>
<dbReference type="EC" id="3.4.19.11" evidence="11"/>
<evidence type="ECO:0000256" key="6">
    <source>
        <dbReference type="ARBA" id="ARBA00023049"/>
    </source>
</evidence>
<dbReference type="SMART" id="SM00257">
    <property type="entry name" value="LysM"/>
    <property type="match status" value="2"/>
</dbReference>
<dbReference type="Proteomes" id="UP000029431">
    <property type="component" value="Chromosome"/>
</dbReference>
<reference evidence="11 12" key="1">
    <citation type="journal article" date="2014" name="PLoS ONE">
        <title>How to Kill the Honey Bee Larva: Genomic Potential and Virulence Mechanisms of Paenibacillus larvae.</title>
        <authorList>
            <person name="Djukic M."/>
            <person name="Brzuszkiewicz E."/>
            <person name="Funfhaus A."/>
            <person name="Voss J."/>
            <person name="Gollnow K."/>
            <person name="Poppinga L."/>
            <person name="Liesegang H."/>
            <person name="Garcia-Gonzalez E."/>
            <person name="Genersch E."/>
            <person name="Daniel R."/>
        </authorList>
    </citation>
    <scope>NUCLEOTIDE SEQUENCE [LARGE SCALE GENOMIC DNA]</scope>
    <source>
        <strain evidence="11 12">DSM 25430</strain>
    </source>
</reference>
<evidence type="ECO:0000256" key="8">
    <source>
        <dbReference type="SAM" id="MobiDB-lite"/>
    </source>
</evidence>
<organism evidence="11 12">
    <name type="scientific">Paenibacillus larvae subsp. larvae DSM 25430</name>
    <dbReference type="NCBI Taxonomy" id="697284"/>
    <lineage>
        <taxon>Bacteria</taxon>
        <taxon>Bacillati</taxon>
        <taxon>Bacillota</taxon>
        <taxon>Bacilli</taxon>
        <taxon>Bacillales</taxon>
        <taxon>Paenibacillaceae</taxon>
        <taxon>Paenibacillus</taxon>
    </lineage>
</organism>
<keyword evidence="5" id="KW-0862">Zinc</keyword>
<protein>
    <submittedName>
        <fullName evidence="11">Gamma-D-glutamyl-L-diamino acid endopeptidase 1</fullName>
        <ecNumber evidence="11">3.4.19.11</ecNumber>
    </submittedName>
</protein>
<proteinExistence type="inferred from homology"/>